<dbReference type="InterPro" id="IPR050312">
    <property type="entry name" value="IolE/XylAMocC-like"/>
</dbReference>
<dbReference type="InterPro" id="IPR013022">
    <property type="entry name" value="Xyl_isomerase-like_TIM-brl"/>
</dbReference>
<dbReference type="Gene3D" id="3.20.20.150">
    <property type="entry name" value="Divalent-metal-dependent TIM barrel enzymes"/>
    <property type="match status" value="1"/>
</dbReference>
<reference evidence="2 3" key="1">
    <citation type="submission" date="2018-09" db="EMBL/GenBank/DDBJ databases">
        <title>Genome sequencing of Nocardioides immobilis CCTCC AB 2017083 for comparison to Nocardioides silvaticus.</title>
        <authorList>
            <person name="Li C."/>
            <person name="Wang G."/>
        </authorList>
    </citation>
    <scope>NUCLEOTIDE SEQUENCE [LARGE SCALE GENOMIC DNA]</scope>
    <source>
        <strain evidence="2 3">CCTCC AB 2017083</strain>
    </source>
</reference>
<organism evidence="2 3">
    <name type="scientific">Nocardioides immobilis</name>
    <dbReference type="NCBI Taxonomy" id="2049295"/>
    <lineage>
        <taxon>Bacteria</taxon>
        <taxon>Bacillati</taxon>
        <taxon>Actinomycetota</taxon>
        <taxon>Actinomycetes</taxon>
        <taxon>Propionibacteriales</taxon>
        <taxon>Nocardioidaceae</taxon>
        <taxon>Nocardioides</taxon>
    </lineage>
</organism>
<comment type="caution">
    <text evidence="2">The sequence shown here is derived from an EMBL/GenBank/DDBJ whole genome shotgun (WGS) entry which is preliminary data.</text>
</comment>
<evidence type="ECO:0000313" key="2">
    <source>
        <dbReference type="EMBL" id="RHW23936.1"/>
    </source>
</evidence>
<name>A0A417XUC4_9ACTN</name>
<dbReference type="Proteomes" id="UP000283644">
    <property type="component" value="Unassembled WGS sequence"/>
</dbReference>
<accession>A0A417XUC4</accession>
<protein>
    <submittedName>
        <fullName evidence="2">Sugar phosphate isomerase/epimerase</fullName>
    </submittedName>
</protein>
<proteinExistence type="predicted"/>
<dbReference type="InterPro" id="IPR036237">
    <property type="entry name" value="Xyl_isomerase-like_sf"/>
</dbReference>
<dbReference type="PANTHER" id="PTHR12110">
    <property type="entry name" value="HYDROXYPYRUVATE ISOMERASE"/>
    <property type="match status" value="1"/>
</dbReference>
<dbReference type="OrthoDB" id="9779184at2"/>
<dbReference type="AlphaFoldDB" id="A0A417XUC4"/>
<dbReference type="EMBL" id="QXGH01000038">
    <property type="protein sequence ID" value="RHW23936.1"/>
    <property type="molecule type" value="Genomic_DNA"/>
</dbReference>
<keyword evidence="3" id="KW-1185">Reference proteome</keyword>
<dbReference type="SUPFAM" id="SSF51658">
    <property type="entry name" value="Xylose isomerase-like"/>
    <property type="match status" value="1"/>
</dbReference>
<dbReference type="GO" id="GO:0016853">
    <property type="term" value="F:isomerase activity"/>
    <property type="evidence" value="ECO:0007669"/>
    <property type="project" value="UniProtKB-KW"/>
</dbReference>
<evidence type="ECO:0000313" key="3">
    <source>
        <dbReference type="Proteomes" id="UP000283644"/>
    </source>
</evidence>
<evidence type="ECO:0000259" key="1">
    <source>
        <dbReference type="Pfam" id="PF01261"/>
    </source>
</evidence>
<keyword evidence="2" id="KW-0413">Isomerase</keyword>
<gene>
    <name evidence="2" type="ORF">D0Z08_27205</name>
</gene>
<dbReference type="RefSeq" id="WP_118928434.1">
    <property type="nucleotide sequence ID" value="NZ_QXGH01000038.1"/>
</dbReference>
<dbReference type="PANTHER" id="PTHR12110:SF21">
    <property type="entry name" value="XYLOSE ISOMERASE-LIKE TIM BARREL DOMAIN-CONTAINING PROTEIN"/>
    <property type="match status" value="1"/>
</dbReference>
<sequence>MKLGAYTACLHDKTLEETLDTLRGLGLTSVEINAGGFIGTPHLPVDELLESATAREKYLAVFDDYGIELTALNCNGNPLHPDPEVTHGEDLKRTIKLAGLLGIKTVITMSGLPAAEAGGTRPSWTVIPWDSVYKETLDYQWDEVAVPFWKEIQELAAENDVRVAIEMHPHNLVFNPATLKRLVELTTPAGGVNHVGAEMDPSHLFWQHIDPIAAVEDLGDLVFFAAAKDTLIHQTAAVNGVLDDRFEWIPAEENPLGLGGRHTVTRWPAVPGWSFVAVGRGHDVDFWARFLAALREHTAVRAVNIEHEDASFGQVEGLKFATDNLIAAAKLAGVEASS</sequence>
<feature type="domain" description="Xylose isomerase-like TIM barrel" evidence="1">
    <location>
        <begin position="23"/>
        <end position="317"/>
    </location>
</feature>
<dbReference type="Pfam" id="PF01261">
    <property type="entry name" value="AP_endonuc_2"/>
    <property type="match status" value="1"/>
</dbReference>